<gene>
    <name evidence="1" type="ORF">E0486_16335</name>
</gene>
<organism evidence="1 2">
    <name type="scientific">Flaviaesturariibacter aridisoli</name>
    <dbReference type="NCBI Taxonomy" id="2545761"/>
    <lineage>
        <taxon>Bacteria</taxon>
        <taxon>Pseudomonadati</taxon>
        <taxon>Bacteroidota</taxon>
        <taxon>Chitinophagia</taxon>
        <taxon>Chitinophagales</taxon>
        <taxon>Chitinophagaceae</taxon>
        <taxon>Flaviaestuariibacter</taxon>
    </lineage>
</organism>
<protein>
    <submittedName>
        <fullName evidence="1">Uncharacterized protein</fullName>
    </submittedName>
</protein>
<sequence length="283" mass="31210">MGLEIHPFVNGKWHANLTAVPQIWHVGGGYFGYLQPHNPQVLIVGSFPSYDVVNSVRKGGNLEFFYGSTDNNLWPVMSALTGMPVATEANCMQLLDELGCSMTDVLLQVDRNGTSSADKDLLNPQFNQIDALLQACPSIKVIFTTSGGKSPVNNGTDSCVTKWLRDHWMSWGVNPSGIGANTYRKQINLTHPFLTSRPVEVISLLSPSDSAFQSLQRIINANTLTVIMGALPNTLFTGKYNKPFNYLRVLQWGYHFERLGLPVEPRIQAVIRANAGQLGQIFS</sequence>
<accession>A0A4R4DZZ5</accession>
<reference evidence="1 2" key="1">
    <citation type="submission" date="2019-03" db="EMBL/GenBank/DDBJ databases">
        <authorList>
            <person name="Kim M.K.M."/>
        </authorList>
    </citation>
    <scope>NUCLEOTIDE SEQUENCE [LARGE SCALE GENOMIC DNA]</scope>
    <source>
        <strain evidence="1 2">17J68-15</strain>
    </source>
</reference>
<dbReference type="Proteomes" id="UP000295164">
    <property type="component" value="Unassembled WGS sequence"/>
</dbReference>
<dbReference type="Gene3D" id="3.40.470.10">
    <property type="entry name" value="Uracil-DNA glycosylase-like domain"/>
    <property type="match status" value="1"/>
</dbReference>
<proteinExistence type="predicted"/>
<name>A0A4R4DZZ5_9BACT</name>
<keyword evidence="2" id="KW-1185">Reference proteome</keyword>
<dbReference type="RefSeq" id="WP_131853737.1">
    <property type="nucleotide sequence ID" value="NZ_SKFH01000040.1"/>
</dbReference>
<dbReference type="AlphaFoldDB" id="A0A4R4DZZ5"/>
<dbReference type="OrthoDB" id="1422214at2"/>
<evidence type="ECO:0000313" key="1">
    <source>
        <dbReference type="EMBL" id="TCZ67054.1"/>
    </source>
</evidence>
<evidence type="ECO:0000313" key="2">
    <source>
        <dbReference type="Proteomes" id="UP000295164"/>
    </source>
</evidence>
<dbReference type="InterPro" id="IPR036895">
    <property type="entry name" value="Uracil-DNA_glycosylase-like_sf"/>
</dbReference>
<comment type="caution">
    <text evidence="1">The sequence shown here is derived from an EMBL/GenBank/DDBJ whole genome shotgun (WGS) entry which is preliminary data.</text>
</comment>
<dbReference type="EMBL" id="SKFH01000040">
    <property type="protein sequence ID" value="TCZ67054.1"/>
    <property type="molecule type" value="Genomic_DNA"/>
</dbReference>
<dbReference type="SUPFAM" id="SSF52141">
    <property type="entry name" value="Uracil-DNA glycosylase-like"/>
    <property type="match status" value="1"/>
</dbReference>